<evidence type="ECO:0000259" key="4">
    <source>
        <dbReference type="PROSITE" id="PS50093"/>
    </source>
</evidence>
<dbReference type="SMART" id="SM00089">
    <property type="entry name" value="PKD"/>
    <property type="match status" value="3"/>
</dbReference>
<dbReference type="SUPFAM" id="SSF103647">
    <property type="entry name" value="TSP type-3 repeat"/>
    <property type="match status" value="1"/>
</dbReference>
<dbReference type="GO" id="GO:0005509">
    <property type="term" value="F:calcium ion binding"/>
    <property type="evidence" value="ECO:0007669"/>
    <property type="project" value="InterPro"/>
</dbReference>
<dbReference type="InterPro" id="IPR022409">
    <property type="entry name" value="PKD/Chitinase_dom"/>
</dbReference>
<dbReference type="Gene3D" id="2.60.40.10">
    <property type="entry name" value="Immunoglobulins"/>
    <property type="match status" value="3"/>
</dbReference>
<feature type="domain" description="PKD" evidence="4">
    <location>
        <begin position="441"/>
        <end position="504"/>
    </location>
</feature>
<evidence type="ECO:0000256" key="3">
    <source>
        <dbReference type="SAM" id="SignalP"/>
    </source>
</evidence>
<dbReference type="GO" id="GO:0000272">
    <property type="term" value="P:polysaccharide catabolic process"/>
    <property type="evidence" value="ECO:0007669"/>
    <property type="project" value="InterPro"/>
</dbReference>
<evidence type="ECO:0000256" key="2">
    <source>
        <dbReference type="ARBA" id="ARBA00022837"/>
    </source>
</evidence>
<dbReference type="SUPFAM" id="SSF49299">
    <property type="entry name" value="PKD domain"/>
    <property type="match status" value="3"/>
</dbReference>
<dbReference type="InterPro" id="IPR003367">
    <property type="entry name" value="Thrombospondin_3-like_rpt"/>
</dbReference>
<accession>A0A855X3X3</accession>
<dbReference type="InterPro" id="IPR028974">
    <property type="entry name" value="TSP_type-3_rpt"/>
</dbReference>
<gene>
    <name evidence="5" type="ORF">C3F09_09150</name>
</gene>
<dbReference type="Pfam" id="PF24595">
    <property type="entry name" value="DUF7619"/>
    <property type="match status" value="1"/>
</dbReference>
<name>A0A855X3X3_9BACT</name>
<dbReference type="Gene3D" id="4.10.1080.10">
    <property type="entry name" value="TSP type-3 repeat"/>
    <property type="match status" value="1"/>
</dbReference>
<dbReference type="InterPro" id="IPR000601">
    <property type="entry name" value="PKD_dom"/>
</dbReference>
<comment type="caution">
    <text evidence="5">The sequence shown here is derived from an EMBL/GenBank/DDBJ whole genome shotgun (WGS) entry which is preliminary data.</text>
</comment>
<sequence length="878" mass="95815">MKRHISVLCLLMALLVAAGAHPAAAQDGIVSIGRIDGLYRGDTLKAGRPLRFLIKFTNNTGEDCNVSNGFRLSSPDGATWDSTTIDSIGPVFEGEATYFQKYFDIANAYFERSCDGVDSDTVGYIGMGNLSRQTMLMPNGWDDTVYAITAWFHTTAAVDKHICIDSSFYGEGGTWVWVTRSNIDRWPAFLGLYPEQPYVPYSGYCFIIKDIPDRDGDGVEDPIDNCQYTYNPDQTDVDSDGAGEVCDNCPLTANADQQDTDLDGIGDVCDPGEVKFSAAPRCGAAPLEVTFTDESIPTQPITDYLWNFGDGYTSTEQNPLHTYEAVGIFPVTLTISSGVGTDSLKKTNYITTQEQLTAEFIGLPTVGKPPLTVMFEPVTAGIANEYFWDFGDGNTSTVRNPIHTYQSAGNYTVKLKSILQMDGCYQVDSVTKSDFVIVRDLKANFLSNPVTGPAPLTVQFSDYSSGGPNSWYWDFGDGQTSTLQNPGHVYSSVGTYDVFLRIGNGYQTDSMLALDEIKVRQSLYADMLTEVMTFSPRPGFPTFFYACFTNQGTGTANDCMLRVVLPPKMIFSYAWAPYLQTGDFSSWTRHGDTVFVPIGNVAPTSRYGGIIRFEGSLPGWPDVRVGDLMTIKAWVGAATVDHYPPDDTCVHNFVVTGSIDPNDKLCDPLGSGIDQTVIPQQMLSYTIQFENKKEATEPATYIFIVDTLEADLDWGTLAFGPMSHPDKCTYKFDPYTGVIEWYCDSIMLPPNVNAPEGEGFVSYSVAPKPGLPDGTQITNLAYIRFDFNEWLQAPEKGPVLRTVESPSCCSGTVGNVNMTGITDLADLSALVSYLTGGGFVLPCKEEANINNTGIVDLADLSALVSYLTGGGFVLPNCL</sequence>
<dbReference type="InterPro" id="IPR055353">
    <property type="entry name" value="DUF7619"/>
</dbReference>
<keyword evidence="1 3" id="KW-0732">Signal</keyword>
<dbReference type="AlphaFoldDB" id="A0A855X3X3"/>
<dbReference type="FunFam" id="2.60.40.10:FF:000270">
    <property type="entry name" value="Cell surface protein"/>
    <property type="match status" value="2"/>
</dbReference>
<evidence type="ECO:0000256" key="1">
    <source>
        <dbReference type="ARBA" id="ARBA00022729"/>
    </source>
</evidence>
<dbReference type="PANTHER" id="PTHR10199">
    <property type="entry name" value="THROMBOSPONDIN"/>
    <property type="match status" value="1"/>
</dbReference>
<dbReference type="GO" id="GO:0007155">
    <property type="term" value="P:cell adhesion"/>
    <property type="evidence" value="ECO:0007669"/>
    <property type="project" value="InterPro"/>
</dbReference>
<proteinExistence type="predicted"/>
<dbReference type="InterPro" id="IPR013783">
    <property type="entry name" value="Ig-like_fold"/>
</dbReference>
<evidence type="ECO:0000313" key="6">
    <source>
        <dbReference type="Proteomes" id="UP000250918"/>
    </source>
</evidence>
<dbReference type="CDD" id="cd00146">
    <property type="entry name" value="PKD"/>
    <property type="match status" value="3"/>
</dbReference>
<dbReference type="InterPro" id="IPR036439">
    <property type="entry name" value="Dockerin_dom_sf"/>
</dbReference>
<dbReference type="Gene3D" id="1.10.1330.10">
    <property type="entry name" value="Dockerin domain"/>
    <property type="match status" value="1"/>
</dbReference>
<dbReference type="Proteomes" id="UP000250918">
    <property type="component" value="Unassembled WGS sequence"/>
</dbReference>
<protein>
    <recommendedName>
        <fullName evidence="4">PKD domain-containing protein</fullName>
    </recommendedName>
</protein>
<feature type="signal peptide" evidence="3">
    <location>
        <begin position="1"/>
        <end position="25"/>
    </location>
</feature>
<keyword evidence="2" id="KW-0106">Calcium</keyword>
<feature type="chain" id="PRO_5032943233" description="PKD domain-containing protein" evidence="3">
    <location>
        <begin position="26"/>
        <end position="878"/>
    </location>
</feature>
<dbReference type="PROSITE" id="PS50093">
    <property type="entry name" value="PKD"/>
    <property type="match status" value="3"/>
</dbReference>
<organism evidence="5 6">
    <name type="scientific">candidate division GN15 bacterium</name>
    <dbReference type="NCBI Taxonomy" id="2072418"/>
    <lineage>
        <taxon>Bacteria</taxon>
        <taxon>candidate division GN15</taxon>
    </lineage>
</organism>
<dbReference type="Pfam" id="PF18911">
    <property type="entry name" value="PKD_4"/>
    <property type="match status" value="3"/>
</dbReference>
<reference evidence="5 6" key="1">
    <citation type="journal article" date="2018" name="ISME J.">
        <title>A methanotrophic archaeon couples anaerobic oxidation of methane to Fe(III) reduction.</title>
        <authorList>
            <person name="Cai C."/>
            <person name="Leu A.O."/>
            <person name="Xie G.J."/>
            <person name="Guo J."/>
            <person name="Feng Y."/>
            <person name="Zhao J.X."/>
            <person name="Tyson G.W."/>
            <person name="Yuan Z."/>
            <person name="Hu S."/>
        </authorList>
    </citation>
    <scope>NUCLEOTIDE SEQUENCE [LARGE SCALE GENOMIC DNA]</scope>
    <source>
        <strain evidence="5">FeB_12</strain>
    </source>
</reference>
<feature type="domain" description="PKD" evidence="4">
    <location>
        <begin position="356"/>
        <end position="415"/>
    </location>
</feature>
<dbReference type="InterPro" id="IPR035986">
    <property type="entry name" value="PKD_dom_sf"/>
</dbReference>
<evidence type="ECO:0000313" key="5">
    <source>
        <dbReference type="EMBL" id="PWB70390.1"/>
    </source>
</evidence>
<feature type="domain" description="PKD" evidence="4">
    <location>
        <begin position="272"/>
        <end position="351"/>
    </location>
</feature>
<dbReference type="EMBL" id="PQAP01000146">
    <property type="protein sequence ID" value="PWB70390.1"/>
    <property type="molecule type" value="Genomic_DNA"/>
</dbReference>
<dbReference type="Pfam" id="PF02412">
    <property type="entry name" value="TSP_3"/>
    <property type="match status" value="1"/>
</dbReference>